<dbReference type="HOGENOM" id="CLU_152494_3_0_7"/>
<dbReference type="SUPFAM" id="SSF47598">
    <property type="entry name" value="Ribbon-helix-helix"/>
    <property type="match status" value="1"/>
</dbReference>
<organism evidence="3 4">
    <name type="scientific">Pelobacter propionicus (strain DSM 2379 / NBRC 103807 / OttBd1)</name>
    <dbReference type="NCBI Taxonomy" id="338966"/>
    <lineage>
        <taxon>Bacteria</taxon>
        <taxon>Pseudomonadati</taxon>
        <taxon>Thermodesulfobacteriota</taxon>
        <taxon>Desulfuromonadia</taxon>
        <taxon>Desulfuromonadales</taxon>
        <taxon>Desulfuromonadaceae</taxon>
        <taxon>Pelobacter</taxon>
    </lineage>
</organism>
<dbReference type="OrthoDB" id="5297731at2"/>
<gene>
    <name evidence="3" type="ordered locus">Ppro_3599</name>
</gene>
<evidence type="ECO:0000313" key="3">
    <source>
        <dbReference type="EMBL" id="ABL01191.1"/>
    </source>
</evidence>
<dbReference type="PANTHER" id="PTHR35401">
    <property type="entry name" value="COPG FAMILY HELIX-TURN-HELIX PROTEIN-RELATED-RELATED"/>
    <property type="match status" value="1"/>
</dbReference>
<accession>A1AV20</accession>
<dbReference type="eggNOG" id="COG4453">
    <property type="taxonomic scope" value="Bacteria"/>
</dbReference>
<comment type="similarity">
    <text evidence="2">Belongs to the TacA antitoxin family.</text>
</comment>
<keyword evidence="4" id="KW-1185">Reference proteome</keyword>
<dbReference type="Proteomes" id="UP000006732">
    <property type="component" value="Chromosome"/>
</dbReference>
<dbReference type="AlphaFoldDB" id="A1AV20"/>
<dbReference type="GO" id="GO:0006355">
    <property type="term" value="P:regulation of DNA-templated transcription"/>
    <property type="evidence" value="ECO:0007669"/>
    <property type="project" value="InterPro"/>
</dbReference>
<dbReference type="Pfam" id="PF08681">
    <property type="entry name" value="TacA1"/>
    <property type="match status" value="1"/>
</dbReference>
<evidence type="ECO:0000256" key="1">
    <source>
        <dbReference type="ARBA" id="ARBA00022649"/>
    </source>
</evidence>
<dbReference type="PANTHER" id="PTHR35401:SF2">
    <property type="entry name" value="ABC-TYPE TRANSPORT SYSTEM"/>
    <property type="match status" value="1"/>
</dbReference>
<evidence type="ECO:0000313" key="4">
    <source>
        <dbReference type="Proteomes" id="UP000006732"/>
    </source>
</evidence>
<dbReference type="STRING" id="338966.Ppro_3599"/>
<dbReference type="RefSeq" id="WP_011737404.1">
    <property type="nucleotide sequence ID" value="NC_008609.1"/>
</dbReference>
<name>A1AV20_PELPD</name>
<protein>
    <submittedName>
        <fullName evidence="3">Conserved hypothetical cytosolic protein</fullName>
    </submittedName>
</protein>
<dbReference type="EMBL" id="CP000482">
    <property type="protein sequence ID" value="ABL01191.1"/>
    <property type="molecule type" value="Genomic_DNA"/>
</dbReference>
<keyword evidence="1" id="KW-1277">Toxin-antitoxin system</keyword>
<dbReference type="InterPro" id="IPR014795">
    <property type="entry name" value="TacA_1-like"/>
</dbReference>
<dbReference type="Gene3D" id="1.20.5.780">
    <property type="entry name" value="Single helix bin"/>
    <property type="match status" value="1"/>
</dbReference>
<dbReference type="InterPro" id="IPR010985">
    <property type="entry name" value="Ribbon_hlx_hlx"/>
</dbReference>
<dbReference type="KEGG" id="ppd:Ppro_3599"/>
<proteinExistence type="inferred from homology"/>
<sequence length="101" mass="11318">MQSAKTQKSPHKPVSDDRITARIPRANRVIIERAAAVYGATVNQFIVQTALDRASEILEREEILRLSEKDARTFLAALESPPEPSRELVDALKAHNRLVKC</sequence>
<reference evidence="3 4" key="1">
    <citation type="submission" date="2006-10" db="EMBL/GenBank/DDBJ databases">
        <title>Complete sequence of chromosome of Pelobacter propionicus DSM 2379.</title>
        <authorList>
            <consortium name="US DOE Joint Genome Institute"/>
            <person name="Copeland A."/>
            <person name="Lucas S."/>
            <person name="Lapidus A."/>
            <person name="Barry K."/>
            <person name="Detter J.C."/>
            <person name="Glavina del Rio T."/>
            <person name="Hammon N."/>
            <person name="Israni S."/>
            <person name="Dalin E."/>
            <person name="Tice H."/>
            <person name="Pitluck S."/>
            <person name="Saunders E."/>
            <person name="Brettin T."/>
            <person name="Bruce D."/>
            <person name="Han C."/>
            <person name="Tapia R."/>
            <person name="Schmutz J."/>
            <person name="Larimer F."/>
            <person name="Land M."/>
            <person name="Hauser L."/>
            <person name="Kyrpides N."/>
            <person name="Kim E."/>
            <person name="Lovley D."/>
            <person name="Richardson P."/>
        </authorList>
    </citation>
    <scope>NUCLEOTIDE SEQUENCE [LARGE SCALE GENOMIC DNA]</scope>
    <source>
        <strain evidence="4">DSM 2379 / NBRC 103807 / OttBd1</strain>
    </source>
</reference>
<evidence type="ECO:0000256" key="2">
    <source>
        <dbReference type="ARBA" id="ARBA00049988"/>
    </source>
</evidence>